<protein>
    <recommendedName>
        <fullName evidence="7">(4-O-methyl)-D-glucuronate--lignin esterase</fullName>
        <ecNumber evidence="7">3.1.1.117</ecNumber>
    </recommendedName>
</protein>
<evidence type="ECO:0000256" key="2">
    <source>
        <dbReference type="ARBA" id="ARBA00022487"/>
    </source>
</evidence>
<dbReference type="Gene3D" id="3.40.50.1820">
    <property type="entry name" value="alpha/beta hydrolase"/>
    <property type="match status" value="1"/>
</dbReference>
<organism evidence="10 11">
    <name type="scientific">Massarina eburnea CBS 473.64</name>
    <dbReference type="NCBI Taxonomy" id="1395130"/>
    <lineage>
        <taxon>Eukaryota</taxon>
        <taxon>Fungi</taxon>
        <taxon>Dikarya</taxon>
        <taxon>Ascomycota</taxon>
        <taxon>Pezizomycotina</taxon>
        <taxon>Dothideomycetes</taxon>
        <taxon>Pleosporomycetidae</taxon>
        <taxon>Pleosporales</taxon>
        <taxon>Massarineae</taxon>
        <taxon>Massarinaceae</taxon>
        <taxon>Massarina</taxon>
    </lineage>
</organism>
<evidence type="ECO:0000256" key="5">
    <source>
        <dbReference type="ARBA" id="ARBA00023185"/>
    </source>
</evidence>
<sequence>MKYSIVLPFLAVTVLAVPLVERQAACNVPTTFPSTANAKLPNPFKFFSGADVKTKADFECKNKEVNAALQAQELGTFPTTAKTTATYSGGTLSISVSDNGKTASFSVSIKGASGANSPAIIAYAAPSIPVPAGVATITFNNDQIGAQQGQSSRGQGKFFDVYGSGHSAGALTAWAWGVDRVIDALEATTGHNIDPKKLGVTGCSRNGKGAFVAAALVSRIALGIPQESGSGGAACWRISDSEKAAGKNIQTSGQIIGENVWFSKNFNTFATKSTTLATDHHQLAGLVAPRGLIVIENEIDWLGPVSTTACQKAGRLIYKALGVPDNMGFTGAGSHNHCQFPSNQQADLTAFINKFLKGGSDSTANIEKGPTANVDSYIDWTAPTLT</sequence>
<dbReference type="AlphaFoldDB" id="A0A6A6RU82"/>
<comment type="similarity">
    <text evidence="1">Belongs to the carbohydrate esterase 15 (CE15) family.</text>
</comment>
<evidence type="ECO:0000259" key="9">
    <source>
        <dbReference type="Pfam" id="PF22244"/>
    </source>
</evidence>
<keyword evidence="5" id="KW-0439">Lignin degradation</keyword>
<dbReference type="InterPro" id="IPR029058">
    <property type="entry name" value="AB_hydrolase_fold"/>
</dbReference>
<dbReference type="SUPFAM" id="SSF53474">
    <property type="entry name" value="alpha/beta-Hydrolases"/>
    <property type="match status" value="1"/>
</dbReference>
<keyword evidence="2" id="KW-0719">Serine esterase</keyword>
<dbReference type="EMBL" id="MU006788">
    <property type="protein sequence ID" value="KAF2638880.1"/>
    <property type="molecule type" value="Genomic_DNA"/>
</dbReference>
<accession>A0A6A6RU82</accession>
<reference evidence="10" key="1">
    <citation type="journal article" date="2020" name="Stud. Mycol.">
        <title>101 Dothideomycetes genomes: a test case for predicting lifestyles and emergence of pathogens.</title>
        <authorList>
            <person name="Haridas S."/>
            <person name="Albert R."/>
            <person name="Binder M."/>
            <person name="Bloem J."/>
            <person name="Labutti K."/>
            <person name="Salamov A."/>
            <person name="Andreopoulos B."/>
            <person name="Baker S."/>
            <person name="Barry K."/>
            <person name="Bills G."/>
            <person name="Bluhm B."/>
            <person name="Cannon C."/>
            <person name="Castanera R."/>
            <person name="Culley D."/>
            <person name="Daum C."/>
            <person name="Ezra D."/>
            <person name="Gonzalez J."/>
            <person name="Henrissat B."/>
            <person name="Kuo A."/>
            <person name="Liang C."/>
            <person name="Lipzen A."/>
            <person name="Lutzoni F."/>
            <person name="Magnuson J."/>
            <person name="Mondo S."/>
            <person name="Nolan M."/>
            <person name="Ohm R."/>
            <person name="Pangilinan J."/>
            <person name="Park H.-J."/>
            <person name="Ramirez L."/>
            <person name="Alfaro M."/>
            <person name="Sun H."/>
            <person name="Tritt A."/>
            <person name="Yoshinaga Y."/>
            <person name="Zwiers L.-H."/>
            <person name="Turgeon B."/>
            <person name="Goodwin S."/>
            <person name="Spatafora J."/>
            <person name="Crous P."/>
            <person name="Grigoriev I."/>
        </authorList>
    </citation>
    <scope>NUCLEOTIDE SEQUENCE</scope>
    <source>
        <strain evidence="10">CBS 473.64</strain>
    </source>
</reference>
<evidence type="ECO:0000256" key="8">
    <source>
        <dbReference type="SAM" id="SignalP"/>
    </source>
</evidence>
<evidence type="ECO:0000256" key="3">
    <source>
        <dbReference type="ARBA" id="ARBA00022729"/>
    </source>
</evidence>
<name>A0A6A6RU82_9PLEO</name>
<evidence type="ECO:0000256" key="6">
    <source>
        <dbReference type="ARBA" id="ARBA00024511"/>
    </source>
</evidence>
<evidence type="ECO:0000256" key="1">
    <source>
        <dbReference type="ARBA" id="ARBA00010092"/>
    </source>
</evidence>
<keyword evidence="11" id="KW-1185">Reference proteome</keyword>
<dbReference type="GO" id="GO:0052689">
    <property type="term" value="F:carboxylic ester hydrolase activity"/>
    <property type="evidence" value="ECO:0007669"/>
    <property type="project" value="UniProtKB-KW"/>
</dbReference>
<proteinExistence type="inferred from homology"/>
<dbReference type="OrthoDB" id="3781271at2759"/>
<gene>
    <name evidence="10" type="ORF">P280DRAFT_519737</name>
</gene>
<evidence type="ECO:0000313" key="10">
    <source>
        <dbReference type="EMBL" id="KAF2638880.1"/>
    </source>
</evidence>
<comment type="catalytic activity">
    <reaction evidence="6">
        <text>a 4-O-methyl-alpha-D-glucuronosyl ester derivative + H2O = 4-O-methyl-alpha-D-glucuronate derivative + an alcohol + H(+)</text>
        <dbReference type="Rhea" id="RHEA:67452"/>
        <dbReference type="ChEBI" id="CHEBI:15377"/>
        <dbReference type="ChEBI" id="CHEBI:15378"/>
        <dbReference type="ChEBI" id="CHEBI:30879"/>
        <dbReference type="ChEBI" id="CHEBI:171667"/>
        <dbReference type="ChEBI" id="CHEBI:171668"/>
        <dbReference type="EC" id="3.1.1.117"/>
    </reaction>
    <physiologicalReaction direction="left-to-right" evidence="6">
        <dbReference type="Rhea" id="RHEA:67453"/>
    </physiologicalReaction>
</comment>
<keyword evidence="3 8" id="KW-0732">Signal</keyword>
<keyword evidence="4" id="KW-0378">Hydrolase</keyword>
<dbReference type="Proteomes" id="UP000799753">
    <property type="component" value="Unassembled WGS sequence"/>
</dbReference>
<dbReference type="EC" id="3.1.1.117" evidence="7"/>
<dbReference type="Pfam" id="PF22244">
    <property type="entry name" value="GCE_fung"/>
    <property type="match status" value="1"/>
</dbReference>
<feature type="signal peptide" evidence="8">
    <location>
        <begin position="1"/>
        <end position="16"/>
    </location>
</feature>
<feature type="chain" id="PRO_5025573378" description="(4-O-methyl)-D-glucuronate--lignin esterase" evidence="8">
    <location>
        <begin position="17"/>
        <end position="386"/>
    </location>
</feature>
<dbReference type="GO" id="GO:0046274">
    <property type="term" value="P:lignin catabolic process"/>
    <property type="evidence" value="ECO:0007669"/>
    <property type="project" value="UniProtKB-KW"/>
</dbReference>
<evidence type="ECO:0000313" key="11">
    <source>
        <dbReference type="Proteomes" id="UP000799753"/>
    </source>
</evidence>
<evidence type="ECO:0000256" key="7">
    <source>
        <dbReference type="ARBA" id="ARBA00026105"/>
    </source>
</evidence>
<evidence type="ECO:0000256" key="4">
    <source>
        <dbReference type="ARBA" id="ARBA00022801"/>
    </source>
</evidence>
<dbReference type="InterPro" id="IPR054579">
    <property type="entry name" value="GCE-like_dom"/>
</dbReference>
<feature type="domain" description="4-O-methyl-glucuronoyl methylesterase-like" evidence="9">
    <location>
        <begin position="94"/>
        <end position="322"/>
    </location>
</feature>